<dbReference type="PANTHER" id="PTHR43350:SF19">
    <property type="entry name" value="D-GULOSIDE 3-DEHYDROGENASE"/>
    <property type="match status" value="1"/>
</dbReference>
<dbReference type="GO" id="GO:0016491">
    <property type="term" value="F:oxidoreductase activity"/>
    <property type="evidence" value="ECO:0007669"/>
    <property type="project" value="UniProtKB-KW"/>
</dbReference>
<dbReference type="CDD" id="cd08255">
    <property type="entry name" value="2-desacetyl-2-hydroxyethyl_bacteriochlorophyllide_like"/>
    <property type="match status" value="1"/>
</dbReference>
<evidence type="ECO:0000256" key="4">
    <source>
        <dbReference type="ARBA" id="ARBA00022833"/>
    </source>
</evidence>
<dbReference type="InterPro" id="IPR036291">
    <property type="entry name" value="NAD(P)-bd_dom_sf"/>
</dbReference>
<dbReference type="GO" id="GO:0046872">
    <property type="term" value="F:metal ion binding"/>
    <property type="evidence" value="ECO:0007669"/>
    <property type="project" value="UniProtKB-KW"/>
</dbReference>
<reference evidence="7" key="1">
    <citation type="journal article" date="2014" name="Int. J. Syst. Evol. Microbiol.">
        <title>Complete genome sequence of Corynebacterium casei LMG S-19264T (=DSM 44701T), isolated from a smear-ripened cheese.</title>
        <authorList>
            <consortium name="US DOE Joint Genome Institute (JGI-PGF)"/>
            <person name="Walter F."/>
            <person name="Albersmeier A."/>
            <person name="Kalinowski J."/>
            <person name="Ruckert C."/>
        </authorList>
    </citation>
    <scope>NUCLEOTIDE SEQUENCE</scope>
    <source>
        <strain evidence="7">CGMCC 1.12214</strain>
    </source>
</reference>
<accession>A0A917MGJ8</accession>
<dbReference type="AlphaFoldDB" id="A0A917MGJ8"/>
<protein>
    <recommendedName>
        <fullName evidence="6">Alcohol dehydrogenase-like C-terminal domain-containing protein</fullName>
    </recommendedName>
</protein>
<evidence type="ECO:0000259" key="6">
    <source>
        <dbReference type="Pfam" id="PF00107"/>
    </source>
</evidence>
<comment type="similarity">
    <text evidence="2">Belongs to the zinc-containing alcohol dehydrogenase family.</text>
</comment>
<gene>
    <name evidence="7" type="ORF">GCM10007036_07710</name>
</gene>
<evidence type="ECO:0000256" key="1">
    <source>
        <dbReference type="ARBA" id="ARBA00001947"/>
    </source>
</evidence>
<comment type="caution">
    <text evidence="7">The sequence shown here is derived from an EMBL/GenBank/DDBJ whole genome shotgun (WGS) entry which is preliminary data.</text>
</comment>
<organism evidence="7 8">
    <name type="scientific">Alsobacter metallidurans</name>
    <dbReference type="NCBI Taxonomy" id="340221"/>
    <lineage>
        <taxon>Bacteria</taxon>
        <taxon>Pseudomonadati</taxon>
        <taxon>Pseudomonadota</taxon>
        <taxon>Alphaproteobacteria</taxon>
        <taxon>Hyphomicrobiales</taxon>
        <taxon>Alsobacteraceae</taxon>
        <taxon>Alsobacter</taxon>
    </lineage>
</organism>
<sequence>MAETRTIRSLGVEQPGQAGFSTYEEHGVPDGRFHVETLFSGFSAGTELTFLKGSNPYLGARWEPDYGVFVDGEPSAAYPVQFLGYMEVGRVVESRAATPRAGDLVAMAYGHKSGHSADAFEEFYAVMPAGLDPLLGVFVAQMGPICANGLLHAAADAVGPDVRSLRDGVEGRRVLVMGAGVVGMLTALLARRCGAAAVLIAEPSPTRRARAEALGFETLDEPDAWIEAKDRWRSGPAERGADVVFQCRASAQALHIALKALRPQGTVIDLAFYQGGADALRLGEEFHHNGLAIRCAQIGRVPRGCGFAWGRSRLAAETLALLAEEGDAIRRHLVSHVVPIDDAPAFLDTLLRDRPDFLQVVFDYGASRA</sequence>
<dbReference type="RefSeq" id="WP_244643538.1">
    <property type="nucleotide sequence ID" value="NZ_BMES01000001.1"/>
</dbReference>
<keyword evidence="5" id="KW-0560">Oxidoreductase</keyword>
<keyword evidence="8" id="KW-1185">Reference proteome</keyword>
<dbReference type="Pfam" id="PF00107">
    <property type="entry name" value="ADH_zinc_N"/>
    <property type="match status" value="1"/>
</dbReference>
<dbReference type="EMBL" id="BMES01000001">
    <property type="protein sequence ID" value="GGH10917.1"/>
    <property type="molecule type" value="Genomic_DNA"/>
</dbReference>
<proteinExistence type="inferred from homology"/>
<feature type="domain" description="Alcohol dehydrogenase-like C-terminal" evidence="6">
    <location>
        <begin position="182"/>
        <end position="282"/>
    </location>
</feature>
<dbReference type="PANTHER" id="PTHR43350">
    <property type="entry name" value="NAD-DEPENDENT ALCOHOL DEHYDROGENASE"/>
    <property type="match status" value="1"/>
</dbReference>
<dbReference type="Proteomes" id="UP000603912">
    <property type="component" value="Unassembled WGS sequence"/>
</dbReference>
<evidence type="ECO:0000313" key="7">
    <source>
        <dbReference type="EMBL" id="GGH10917.1"/>
    </source>
</evidence>
<evidence type="ECO:0000256" key="2">
    <source>
        <dbReference type="ARBA" id="ARBA00008072"/>
    </source>
</evidence>
<dbReference type="Gene3D" id="3.90.180.10">
    <property type="entry name" value="Medium-chain alcohol dehydrogenases, catalytic domain"/>
    <property type="match status" value="1"/>
</dbReference>
<keyword evidence="4" id="KW-0862">Zinc</keyword>
<name>A0A917MGJ8_9HYPH</name>
<reference evidence="7" key="2">
    <citation type="submission" date="2020-09" db="EMBL/GenBank/DDBJ databases">
        <authorList>
            <person name="Sun Q."/>
            <person name="Zhou Y."/>
        </authorList>
    </citation>
    <scope>NUCLEOTIDE SEQUENCE</scope>
    <source>
        <strain evidence="7">CGMCC 1.12214</strain>
    </source>
</reference>
<dbReference type="Gene3D" id="3.40.50.720">
    <property type="entry name" value="NAD(P)-binding Rossmann-like Domain"/>
    <property type="match status" value="1"/>
</dbReference>
<evidence type="ECO:0000256" key="5">
    <source>
        <dbReference type="ARBA" id="ARBA00023002"/>
    </source>
</evidence>
<evidence type="ECO:0000256" key="3">
    <source>
        <dbReference type="ARBA" id="ARBA00022723"/>
    </source>
</evidence>
<evidence type="ECO:0000313" key="8">
    <source>
        <dbReference type="Proteomes" id="UP000603912"/>
    </source>
</evidence>
<dbReference type="SUPFAM" id="SSF51735">
    <property type="entry name" value="NAD(P)-binding Rossmann-fold domains"/>
    <property type="match status" value="1"/>
</dbReference>
<dbReference type="InterPro" id="IPR013149">
    <property type="entry name" value="ADH-like_C"/>
</dbReference>
<comment type="cofactor">
    <cofactor evidence="1">
        <name>Zn(2+)</name>
        <dbReference type="ChEBI" id="CHEBI:29105"/>
    </cofactor>
</comment>
<keyword evidence="3" id="KW-0479">Metal-binding</keyword>